<reference evidence="7 8" key="1">
    <citation type="journal article" date="2016" name="Nat. Commun.">
        <title>Thousands of microbial genomes shed light on interconnected biogeochemical processes in an aquifer system.</title>
        <authorList>
            <person name="Anantharaman K."/>
            <person name="Brown C.T."/>
            <person name="Hug L.A."/>
            <person name="Sharon I."/>
            <person name="Castelle C.J."/>
            <person name="Probst A.J."/>
            <person name="Thomas B.C."/>
            <person name="Singh A."/>
            <person name="Wilkins M.J."/>
            <person name="Karaoz U."/>
            <person name="Brodie E.L."/>
            <person name="Williams K.H."/>
            <person name="Hubbard S.S."/>
            <person name="Banfield J.F."/>
        </authorList>
    </citation>
    <scope>NUCLEOTIDE SEQUENCE [LARGE SCALE GENOMIC DNA]</scope>
</reference>
<comment type="catalytic activity">
    <reaction evidence="4">
        <text>N-terminal L-glutamyl-[protein] + L-leucyl-tRNA(Leu) = N-terminal L-leucyl-L-glutamyl-[protein] + tRNA(Leu) + H(+)</text>
        <dbReference type="Rhea" id="RHEA:50412"/>
        <dbReference type="Rhea" id="RHEA-COMP:9613"/>
        <dbReference type="Rhea" id="RHEA-COMP:9622"/>
        <dbReference type="Rhea" id="RHEA-COMP:12664"/>
        <dbReference type="Rhea" id="RHEA-COMP:12668"/>
        <dbReference type="ChEBI" id="CHEBI:15378"/>
        <dbReference type="ChEBI" id="CHEBI:64721"/>
        <dbReference type="ChEBI" id="CHEBI:78442"/>
        <dbReference type="ChEBI" id="CHEBI:78494"/>
        <dbReference type="ChEBI" id="CHEBI:133041"/>
        <dbReference type="EC" id="2.3.2.29"/>
    </reaction>
</comment>
<dbReference type="InterPro" id="IPR017138">
    <property type="entry name" value="Asp_Glu_LeuTrfase"/>
</dbReference>
<dbReference type="GO" id="GO:0004057">
    <property type="term" value="F:arginyl-tRNA--protein transferase activity"/>
    <property type="evidence" value="ECO:0007669"/>
    <property type="project" value="InterPro"/>
</dbReference>
<comment type="catalytic activity">
    <reaction evidence="4">
        <text>N-terminal L-aspartyl-[protein] + L-leucyl-tRNA(Leu) = N-terminal L-leucyl-L-aspartyl-[protein] + tRNA(Leu) + H(+)</text>
        <dbReference type="Rhea" id="RHEA:50420"/>
        <dbReference type="Rhea" id="RHEA-COMP:9613"/>
        <dbReference type="Rhea" id="RHEA-COMP:9622"/>
        <dbReference type="Rhea" id="RHEA-COMP:12669"/>
        <dbReference type="Rhea" id="RHEA-COMP:12674"/>
        <dbReference type="ChEBI" id="CHEBI:15378"/>
        <dbReference type="ChEBI" id="CHEBI:64720"/>
        <dbReference type="ChEBI" id="CHEBI:78442"/>
        <dbReference type="ChEBI" id="CHEBI:78494"/>
        <dbReference type="ChEBI" id="CHEBI:133042"/>
        <dbReference type="EC" id="2.3.2.29"/>
    </reaction>
</comment>
<comment type="caution">
    <text evidence="7">The sequence shown here is derived from an EMBL/GenBank/DDBJ whole genome shotgun (WGS) entry which is preliminary data.</text>
</comment>
<dbReference type="InterPro" id="IPR007471">
    <property type="entry name" value="N-end_Aminoacyl_Trfase_N"/>
</dbReference>
<dbReference type="SUPFAM" id="SSF55729">
    <property type="entry name" value="Acyl-CoA N-acyltransferases (Nat)"/>
    <property type="match status" value="1"/>
</dbReference>
<dbReference type="HAMAP" id="MF_00689">
    <property type="entry name" value="Bpt"/>
    <property type="match status" value="1"/>
</dbReference>
<protein>
    <recommendedName>
        <fullName evidence="4">Aspartate/glutamate leucyltransferase</fullName>
        <ecNumber evidence="4">2.3.2.29</ecNumber>
    </recommendedName>
</protein>
<dbReference type="InterPro" id="IPR007472">
    <property type="entry name" value="N-end_Aminoacyl_Trfase_C"/>
</dbReference>
<evidence type="ECO:0000313" key="7">
    <source>
        <dbReference type="EMBL" id="OGI57669.1"/>
    </source>
</evidence>
<dbReference type="GO" id="GO:0008914">
    <property type="term" value="F:leucyl-tRNA--protein transferase activity"/>
    <property type="evidence" value="ECO:0007669"/>
    <property type="project" value="UniProtKB-UniRule"/>
</dbReference>
<keyword evidence="1 4" id="KW-0963">Cytoplasm</keyword>
<proteinExistence type="inferred from homology"/>
<dbReference type="NCBIfam" id="NF002346">
    <property type="entry name" value="PRK01305.2-3"/>
    <property type="match status" value="1"/>
</dbReference>
<accession>A0A1F6UJW4</accession>
<dbReference type="PANTHER" id="PTHR21367:SF1">
    <property type="entry name" value="ARGINYL-TRNA--PROTEIN TRANSFERASE 1"/>
    <property type="match status" value="1"/>
</dbReference>
<dbReference type="PANTHER" id="PTHR21367">
    <property type="entry name" value="ARGININE-TRNA-PROTEIN TRANSFERASE 1"/>
    <property type="match status" value="1"/>
</dbReference>
<dbReference type="InterPro" id="IPR016181">
    <property type="entry name" value="Acyl_CoA_acyltransferase"/>
</dbReference>
<evidence type="ECO:0000259" key="5">
    <source>
        <dbReference type="Pfam" id="PF04376"/>
    </source>
</evidence>
<dbReference type="PIRSF" id="PIRSF037208">
    <property type="entry name" value="ATE_pro_prd"/>
    <property type="match status" value="1"/>
</dbReference>
<dbReference type="AlphaFoldDB" id="A0A1F6UJW4"/>
<evidence type="ECO:0000313" key="8">
    <source>
        <dbReference type="Proteomes" id="UP000177950"/>
    </source>
</evidence>
<keyword evidence="3 4" id="KW-0012">Acyltransferase</keyword>
<dbReference type="GO" id="GO:0071596">
    <property type="term" value="P:ubiquitin-dependent protein catabolic process via the N-end rule pathway"/>
    <property type="evidence" value="ECO:0007669"/>
    <property type="project" value="InterPro"/>
</dbReference>
<dbReference type="Proteomes" id="UP000177950">
    <property type="component" value="Unassembled WGS sequence"/>
</dbReference>
<name>A0A1F6UJW4_9PROT</name>
<evidence type="ECO:0000256" key="4">
    <source>
        <dbReference type="HAMAP-Rule" id="MF_00689"/>
    </source>
</evidence>
<feature type="domain" description="N-end rule aminoacyl transferase C-terminal" evidence="6">
    <location>
        <begin position="106"/>
        <end position="236"/>
    </location>
</feature>
<sequence length="246" mass="28058">MTINQPKPDLYLSLPHPCSYLPDRASTIVFVDPQFTLDGQLYGNFVDQGFRRSGDLVYRPYCQSCAACVPVRIPVERFQPTRGQKRVWHKNQDITVHTAQPVFRGEHFDLYRRYQSARHAGSSMDDPDPERYIGFLASRQADTIFYEMRLARPEGPADSPGTLLGVAIVDILPTGLSAVYTFFEPALGSRGLGVYGVLWQITEAQRRGLPYLYLGYWIAETPKMAYKTHFHPLEALRNGRWQTLEP</sequence>
<evidence type="ECO:0000256" key="1">
    <source>
        <dbReference type="ARBA" id="ARBA00022490"/>
    </source>
</evidence>
<keyword evidence="2 4" id="KW-0808">Transferase</keyword>
<gene>
    <name evidence="4" type="primary">bpt</name>
    <name evidence="7" type="ORF">A2V58_03675</name>
</gene>
<dbReference type="EMBL" id="MFSV01000119">
    <property type="protein sequence ID" value="OGI57669.1"/>
    <property type="molecule type" value="Genomic_DNA"/>
</dbReference>
<organism evidence="7 8">
    <name type="scientific">Candidatus Muproteobacteria bacterium RBG_19FT_COMBO_61_10</name>
    <dbReference type="NCBI Taxonomy" id="1817761"/>
    <lineage>
        <taxon>Bacteria</taxon>
        <taxon>Pseudomonadati</taxon>
        <taxon>Pseudomonadota</taxon>
        <taxon>Candidatus Muproteobacteria</taxon>
    </lineage>
</organism>
<dbReference type="EC" id="2.3.2.29" evidence="4"/>
<dbReference type="Pfam" id="PF04377">
    <property type="entry name" value="ATE_C"/>
    <property type="match status" value="1"/>
</dbReference>
<comment type="similarity">
    <text evidence="4">Belongs to the R-transferase family. Bpt subfamily.</text>
</comment>
<evidence type="ECO:0000256" key="3">
    <source>
        <dbReference type="ARBA" id="ARBA00023315"/>
    </source>
</evidence>
<evidence type="ECO:0000256" key="2">
    <source>
        <dbReference type="ARBA" id="ARBA00022679"/>
    </source>
</evidence>
<dbReference type="InterPro" id="IPR030700">
    <property type="entry name" value="N-end_Aminoacyl_Trfase"/>
</dbReference>
<dbReference type="NCBIfam" id="NF002341">
    <property type="entry name" value="PRK01305.1-1"/>
    <property type="match status" value="1"/>
</dbReference>
<feature type="domain" description="N-end aminoacyl transferase N-terminal" evidence="5">
    <location>
        <begin position="16"/>
        <end position="86"/>
    </location>
</feature>
<comment type="subcellular location">
    <subcellularLocation>
        <location evidence="4">Cytoplasm</location>
    </subcellularLocation>
</comment>
<comment type="function">
    <text evidence="4">Functions in the N-end rule pathway of protein degradation where it conjugates Leu from its aminoacyl-tRNA to the N-termini of proteins containing an N-terminal aspartate or glutamate.</text>
</comment>
<dbReference type="GO" id="GO:0005737">
    <property type="term" value="C:cytoplasm"/>
    <property type="evidence" value="ECO:0007669"/>
    <property type="project" value="UniProtKB-SubCell"/>
</dbReference>
<evidence type="ECO:0000259" key="6">
    <source>
        <dbReference type="Pfam" id="PF04377"/>
    </source>
</evidence>
<dbReference type="Pfam" id="PF04376">
    <property type="entry name" value="ATE_N"/>
    <property type="match status" value="1"/>
</dbReference>
<dbReference type="NCBIfam" id="NF002342">
    <property type="entry name" value="PRK01305.1-3"/>
    <property type="match status" value="1"/>
</dbReference>